<gene>
    <name evidence="1" type="ORF">FVE85_6672</name>
    <name evidence="2" type="ORF">FVE85_6675</name>
</gene>
<evidence type="ECO:0000313" key="3">
    <source>
        <dbReference type="Proteomes" id="UP000324585"/>
    </source>
</evidence>
<reference evidence="1" key="2">
    <citation type="submission" date="2019-09" db="EMBL/GenBank/DDBJ databases">
        <title>Expansion of phycobilisome linker gene families in mesophilic red algae.</title>
        <authorList>
            <person name="Lee J."/>
        </authorList>
    </citation>
    <scope>NUCLEOTIDE SEQUENCE [LARGE SCALE GENOMIC DNA]</scope>
    <source>
        <strain evidence="1">CCMP 1328</strain>
        <tissue evidence="1">Unicellular</tissue>
    </source>
</reference>
<name>A0A5J4Z8U7_PORPP</name>
<organism evidence="1 3">
    <name type="scientific">Porphyridium purpureum</name>
    <name type="common">Red alga</name>
    <name type="synonym">Porphyridium cruentum</name>
    <dbReference type="NCBI Taxonomy" id="35688"/>
    <lineage>
        <taxon>Eukaryota</taxon>
        <taxon>Rhodophyta</taxon>
        <taxon>Bangiophyceae</taxon>
        <taxon>Porphyridiales</taxon>
        <taxon>Porphyridiaceae</taxon>
        <taxon>Porphyridium</taxon>
    </lineage>
</organism>
<reference evidence="3" key="1">
    <citation type="journal article" date="2019" name="Nat. Commun.">
        <title>Expansion of phycobilisome linker gene families in mesophilic red algae.</title>
        <authorList>
            <person name="Lee J."/>
            <person name="Kim D."/>
            <person name="Bhattacharya D."/>
            <person name="Yoon H.S."/>
        </authorList>
    </citation>
    <scope>NUCLEOTIDE SEQUENCE [LARGE SCALE GENOMIC DNA]</scope>
    <source>
        <strain evidence="3">CCMP 1328</strain>
    </source>
</reference>
<sequence length="68" mass="7530">MRPFASSEMPIFRPILSKRSSSQAVIDAHFATNTELSASGISRVHAPRVTRFGSQIFSCMPFQTNRAT</sequence>
<dbReference type="AlphaFoldDB" id="A0A5J4Z8U7"/>
<protein>
    <submittedName>
        <fullName evidence="1">Uncharacterized protein</fullName>
    </submittedName>
</protein>
<evidence type="ECO:0000313" key="1">
    <source>
        <dbReference type="EMBL" id="KAA8499087.1"/>
    </source>
</evidence>
<accession>A0A5J4Z8U7</accession>
<dbReference type="Proteomes" id="UP000324585">
    <property type="component" value="Unassembled WGS sequence"/>
</dbReference>
<keyword evidence="3" id="KW-1185">Reference proteome</keyword>
<comment type="caution">
    <text evidence="1">The sequence shown here is derived from an EMBL/GenBank/DDBJ whole genome shotgun (WGS) entry which is preliminary data.</text>
</comment>
<evidence type="ECO:0000313" key="2">
    <source>
        <dbReference type="EMBL" id="KAA8499090.1"/>
    </source>
</evidence>
<dbReference type="EMBL" id="VRMN01000001">
    <property type="protein sequence ID" value="KAA8499090.1"/>
    <property type="molecule type" value="Genomic_DNA"/>
</dbReference>
<proteinExistence type="predicted"/>
<dbReference type="EMBL" id="VRMN01000001">
    <property type="protein sequence ID" value="KAA8499087.1"/>
    <property type="molecule type" value="Genomic_DNA"/>
</dbReference>